<accession>A0A8J8T5D3</accession>
<evidence type="ECO:0000313" key="2">
    <source>
        <dbReference type="Proteomes" id="UP000785679"/>
    </source>
</evidence>
<keyword evidence="2" id="KW-1185">Reference proteome</keyword>
<proteinExistence type="predicted"/>
<gene>
    <name evidence="1" type="ORF">FGO68_gene3579</name>
</gene>
<dbReference type="Proteomes" id="UP000785679">
    <property type="component" value="Unassembled WGS sequence"/>
</dbReference>
<reference evidence="1" key="1">
    <citation type="submission" date="2019-06" db="EMBL/GenBank/DDBJ databases">
        <authorList>
            <person name="Zheng W."/>
        </authorList>
    </citation>
    <scope>NUCLEOTIDE SEQUENCE</scope>
    <source>
        <strain evidence="1">QDHG01</strain>
    </source>
</reference>
<dbReference type="AlphaFoldDB" id="A0A8J8T5D3"/>
<evidence type="ECO:0000313" key="1">
    <source>
        <dbReference type="EMBL" id="TNV82894.1"/>
    </source>
</evidence>
<organism evidence="1 2">
    <name type="scientific">Halteria grandinella</name>
    <dbReference type="NCBI Taxonomy" id="5974"/>
    <lineage>
        <taxon>Eukaryota</taxon>
        <taxon>Sar</taxon>
        <taxon>Alveolata</taxon>
        <taxon>Ciliophora</taxon>
        <taxon>Intramacronucleata</taxon>
        <taxon>Spirotrichea</taxon>
        <taxon>Stichotrichia</taxon>
        <taxon>Sporadotrichida</taxon>
        <taxon>Halteriidae</taxon>
        <taxon>Halteria</taxon>
    </lineage>
</organism>
<comment type="caution">
    <text evidence="1">The sequence shown here is derived from an EMBL/GenBank/DDBJ whole genome shotgun (WGS) entry which is preliminary data.</text>
</comment>
<name>A0A8J8T5D3_HALGN</name>
<dbReference type="EMBL" id="RRYP01004399">
    <property type="protein sequence ID" value="TNV82894.1"/>
    <property type="molecule type" value="Genomic_DNA"/>
</dbReference>
<sequence>MGHQRARATTQGHIEGLLSSRLATSQHHVPEQGSDSWQFGICQQCLGLLRAQLIKNQQLAVFEPVGRRRSQLRGLPLTGCSWAISYQ</sequence>
<protein>
    <submittedName>
        <fullName evidence="1">Uncharacterized protein</fullName>
    </submittedName>
</protein>